<dbReference type="GeneID" id="113872452"/>
<feature type="compositionally biased region" description="Polar residues" evidence="1">
    <location>
        <begin position="736"/>
        <end position="745"/>
    </location>
</feature>
<feature type="region of interest" description="Disordered" evidence="1">
    <location>
        <begin position="305"/>
        <end position="329"/>
    </location>
</feature>
<proteinExistence type="predicted"/>
<feature type="compositionally biased region" description="Low complexity" evidence="1">
    <location>
        <begin position="1198"/>
        <end position="1207"/>
    </location>
</feature>
<dbReference type="PANTHER" id="PTHR31115:SF2">
    <property type="entry name" value="OS05G0107300 PROTEIN"/>
    <property type="match status" value="1"/>
</dbReference>
<dbReference type="Proteomes" id="UP000694853">
    <property type="component" value="Unplaced"/>
</dbReference>
<protein>
    <submittedName>
        <fullName evidence="3">Uncharacterized protein LOC113872452 isoform X1</fullName>
    </submittedName>
</protein>
<evidence type="ECO:0000313" key="2">
    <source>
        <dbReference type="Proteomes" id="UP000694853"/>
    </source>
</evidence>
<evidence type="ECO:0000256" key="1">
    <source>
        <dbReference type="SAM" id="MobiDB-lite"/>
    </source>
</evidence>
<dbReference type="RefSeq" id="XP_027365813.1">
    <property type="nucleotide sequence ID" value="XM_027510012.1"/>
</dbReference>
<feature type="region of interest" description="Disordered" evidence="1">
    <location>
        <begin position="174"/>
        <end position="193"/>
    </location>
</feature>
<reference evidence="3" key="2">
    <citation type="submission" date="2025-08" db="UniProtKB">
        <authorList>
            <consortium name="RefSeq"/>
        </authorList>
    </citation>
    <scope>IDENTIFICATION</scope>
    <source>
        <tissue evidence="3">Young leaves</tissue>
    </source>
</reference>
<feature type="region of interest" description="Disordered" evidence="1">
    <location>
        <begin position="572"/>
        <end position="637"/>
    </location>
</feature>
<name>A0A8B8MD92_ABRPR</name>
<sequence length="1315" mass="143478">MAGNTRFDLSSANPEELAFKGSFTNGQRGNLINDALESSAGFCEGSEGQVFTSGANMSRGNSALAGDLDSVSQCLMLDPITVGDQKYTRSGELRRVLGISFGNSVEDCAFGTANLKSLPPVATEELKRFKASIQEASVRARYRSKKLDESLHKLNKCWEAVTSKKQLRNELLPNERLGGPHFSKMGTQTHRSPSDIVNQRLEDRPKNYILNKRIRTSVAETRAEGLSNSLVRQPLANGKDRDNIKDGSKGCDIVEEKIRRLPAGGETWDRKMKRKRSMGTVFARSIDGEGELKKVMHLKLANEPGLHSSDAQGLRSGNSGSNSKLDVAPLPATSNACATAKIEQEKVSRDSMDGSNKERVLLKGNKFNVRDNNYTGGVHTLTKGKTSRAPRTGALIAGYLSSVSRSSEILEPEEQPSNVNKSHSVSGAINRKRSFPVGSSASHMAQWVGQRPQKISRTRRANVVSPVLSCDEVHMSLEGCSPSEVGTRLTSTITSGSLISNGAINSGIQPGKMKRENVSSPTRLSESEESGAGENGDSKLKEKGLESNEADERTINNSYSYNISSSILATKKKKIPNKEETGDGLRRQGRGSRATSGLKNGISPVKEKTLIKPVKNMKPASEKNGSKSGRPPLKKSCDRKAVARLGHPSTNNSADIAGEPDDDHEELLAAANFASNASYIGSSSSFWKKLEPIFAPVSLEDISCLKQLVKTTDVDLRCLSQMGGLGSDALDELTHTDSPVSQSPLSRERGRSFVNQTDLKEISSVVDMVDQHLDVSILYRQMDSEGKRVAPLYQRVLTALIIDDQTDEETVGDGNMSFLCERDDSPQVVCFSQDVENQSSISTNNQINSDKVSCNGNATFTTCTDFHDQEPGVFLQVDQGPLHPESKRFSVLSENGNDELMGMHKISCSSSFSRPFEQMSMDDRLLLELQSVGLYPEPVPDLADGDCEAINQDIIQLEKGLFQQVTKKREHFMRLIQAVEEGREVEQRALEQVAIDKLVEIAYKKKLATRGSSAARHGLSKISRPVALAFMKRTLARCRKFEETGKSCFLEPVFKDVLFAAPTHDNCAGSVVAANLSLPQNSRQESAPSGYFPCREQDVSGNLDHPSDQDFARTGLILNRGKKKELLLDDVGASPSWRSASTLGNPLIGGAKGKRSERERDKDTCGRNCVTKGSRSSAIYSRGERRTKAKSKPKTAQLSSSGNGSLSKLMEDTNSEHQLAYGSNEFISSDSNKKSKIGSAPHDHNNNHLSIVTEVPMDFTNLHVLDSIELGVANELNGHQDLDTWLNIEDDGLQDTDAVGLDIPMDDLSELNMIL</sequence>
<dbReference type="KEGG" id="aprc:113872452"/>
<feature type="region of interest" description="Disordered" evidence="1">
    <location>
        <begin position="407"/>
        <end position="453"/>
    </location>
</feature>
<evidence type="ECO:0000313" key="3">
    <source>
        <dbReference type="RefSeq" id="XP_027365813.1"/>
    </source>
</evidence>
<organism evidence="2 3">
    <name type="scientific">Abrus precatorius</name>
    <name type="common">Indian licorice</name>
    <name type="synonym">Glycine abrus</name>
    <dbReference type="NCBI Taxonomy" id="3816"/>
    <lineage>
        <taxon>Eukaryota</taxon>
        <taxon>Viridiplantae</taxon>
        <taxon>Streptophyta</taxon>
        <taxon>Embryophyta</taxon>
        <taxon>Tracheophyta</taxon>
        <taxon>Spermatophyta</taxon>
        <taxon>Magnoliopsida</taxon>
        <taxon>eudicotyledons</taxon>
        <taxon>Gunneridae</taxon>
        <taxon>Pentapetalae</taxon>
        <taxon>rosids</taxon>
        <taxon>fabids</taxon>
        <taxon>Fabales</taxon>
        <taxon>Fabaceae</taxon>
        <taxon>Papilionoideae</taxon>
        <taxon>50 kb inversion clade</taxon>
        <taxon>NPAAA clade</taxon>
        <taxon>indigoferoid/millettioid clade</taxon>
        <taxon>Abreae</taxon>
        <taxon>Abrus</taxon>
    </lineage>
</organism>
<gene>
    <name evidence="3" type="primary">LOC113872452</name>
</gene>
<keyword evidence="2" id="KW-1185">Reference proteome</keyword>
<dbReference type="PANTHER" id="PTHR31115">
    <property type="entry name" value="OS05G0107300 PROTEIN"/>
    <property type="match status" value="1"/>
</dbReference>
<feature type="compositionally biased region" description="Basic and acidic residues" evidence="1">
    <location>
        <begin position="576"/>
        <end position="586"/>
    </location>
</feature>
<feature type="compositionally biased region" description="Polar residues" evidence="1">
    <location>
        <begin position="415"/>
        <end position="427"/>
    </location>
</feature>
<feature type="region of interest" description="Disordered" evidence="1">
    <location>
        <begin position="497"/>
        <end position="553"/>
    </location>
</feature>
<accession>A0A8B8MD92</accession>
<feature type="compositionally biased region" description="Basic and acidic residues" evidence="1">
    <location>
        <begin position="536"/>
        <end position="553"/>
    </location>
</feature>
<feature type="region of interest" description="Disordered" evidence="1">
    <location>
        <begin position="1139"/>
        <end position="1209"/>
    </location>
</feature>
<feature type="compositionally biased region" description="Polar residues" evidence="1">
    <location>
        <begin position="309"/>
        <end position="324"/>
    </location>
</feature>
<feature type="region of interest" description="Disordered" evidence="1">
    <location>
        <begin position="728"/>
        <end position="751"/>
    </location>
</feature>
<reference evidence="2" key="1">
    <citation type="journal article" date="2019" name="Toxins">
        <title>Detection of Abrin-Like and Prepropulchellin-Like Toxin Genes and Transcripts Using Whole Genome Sequencing and Full-Length Transcript Sequencing of Abrus precatorius.</title>
        <authorList>
            <person name="Hovde B.T."/>
            <person name="Daligault H.E."/>
            <person name="Hanschen E.R."/>
            <person name="Kunde Y.A."/>
            <person name="Johnson M.B."/>
            <person name="Starkenburg S.R."/>
            <person name="Johnson S.L."/>
        </authorList>
    </citation>
    <scope>NUCLEOTIDE SEQUENCE [LARGE SCALE GENOMIC DNA]</scope>
</reference>
<feature type="compositionally biased region" description="Basic and acidic residues" evidence="1">
    <location>
        <begin position="1154"/>
        <end position="1165"/>
    </location>
</feature>
<dbReference type="OrthoDB" id="1915143at2759"/>
<feature type="region of interest" description="Disordered" evidence="1">
    <location>
        <begin position="1225"/>
        <end position="1245"/>
    </location>
</feature>